<organism evidence="2 3">
    <name type="scientific">Devosia nitrariae</name>
    <dbReference type="NCBI Taxonomy" id="2071872"/>
    <lineage>
        <taxon>Bacteria</taxon>
        <taxon>Pseudomonadati</taxon>
        <taxon>Pseudomonadota</taxon>
        <taxon>Alphaproteobacteria</taxon>
        <taxon>Hyphomicrobiales</taxon>
        <taxon>Devosiaceae</taxon>
        <taxon>Devosia</taxon>
    </lineage>
</organism>
<dbReference type="Proteomes" id="UP001156691">
    <property type="component" value="Unassembled WGS sequence"/>
</dbReference>
<comment type="caution">
    <text evidence="2">The sequence shown here is derived from an EMBL/GenBank/DDBJ whole genome shotgun (WGS) entry which is preliminary data.</text>
</comment>
<evidence type="ECO:0000313" key="3">
    <source>
        <dbReference type="Proteomes" id="UP001156691"/>
    </source>
</evidence>
<dbReference type="PANTHER" id="PTHR38595:SF1">
    <property type="entry name" value="TYPE VI SECRETION SYSTEM COMPONENT TSSE1"/>
    <property type="match status" value="1"/>
</dbReference>
<gene>
    <name evidence="2" type="ORF">GCM10010862_52910</name>
</gene>
<protein>
    <submittedName>
        <fullName evidence="2">Type VI secretion protein</fullName>
    </submittedName>
</protein>
<dbReference type="EMBL" id="BSNS01000028">
    <property type="protein sequence ID" value="GLQ58032.1"/>
    <property type="molecule type" value="Genomic_DNA"/>
</dbReference>
<dbReference type="Pfam" id="PF04965">
    <property type="entry name" value="GPW_gp25"/>
    <property type="match status" value="1"/>
</dbReference>
<dbReference type="RefSeq" id="WP_284343425.1">
    <property type="nucleotide sequence ID" value="NZ_BSNS01000028.1"/>
</dbReference>
<evidence type="ECO:0000259" key="1">
    <source>
        <dbReference type="Pfam" id="PF04965"/>
    </source>
</evidence>
<dbReference type="PANTHER" id="PTHR38595">
    <property type="entry name" value="CYTOPLASMIC PROTEIN-RELATED"/>
    <property type="match status" value="1"/>
</dbReference>
<keyword evidence="3" id="KW-1185">Reference proteome</keyword>
<name>A0ABQ5WDJ4_9HYPH</name>
<sequence>MRSWDKQKDRLQIPLMFAFRDAFEQRDAVKPGAVEVDGERVVSDRGSIRRRGANETTLKRDLARDLASLVDTVNLASAVDLADYPYVERSVLNYGLSDLTQVAVGSEEVNKVGTDLKQALVDHEPRLGSESLEVRRADEAGDGLKARVRFKVQGEMACRPLDVPIEFVAEVDMTAAKVVLPKLPGSS</sequence>
<evidence type="ECO:0000313" key="2">
    <source>
        <dbReference type="EMBL" id="GLQ58032.1"/>
    </source>
</evidence>
<reference evidence="3" key="1">
    <citation type="journal article" date="2019" name="Int. J. Syst. Evol. Microbiol.">
        <title>The Global Catalogue of Microorganisms (GCM) 10K type strain sequencing project: providing services to taxonomists for standard genome sequencing and annotation.</title>
        <authorList>
            <consortium name="The Broad Institute Genomics Platform"/>
            <consortium name="The Broad Institute Genome Sequencing Center for Infectious Disease"/>
            <person name="Wu L."/>
            <person name="Ma J."/>
        </authorList>
    </citation>
    <scope>NUCLEOTIDE SEQUENCE [LARGE SCALE GENOMIC DNA]</scope>
    <source>
        <strain evidence="3">NBRC 112416</strain>
    </source>
</reference>
<proteinExistence type="predicted"/>
<dbReference type="InterPro" id="IPR007048">
    <property type="entry name" value="IraD/Gp25-like"/>
</dbReference>
<dbReference type="InterPro" id="IPR053176">
    <property type="entry name" value="T6SS_TssE1-like"/>
</dbReference>
<feature type="domain" description="IraD/Gp25-like" evidence="1">
    <location>
        <begin position="57"/>
        <end position="160"/>
    </location>
</feature>
<accession>A0ABQ5WDJ4</accession>